<reference evidence="1" key="2">
    <citation type="journal article" date="2015" name="Fish Shellfish Immunol.">
        <title>Early steps in the European eel (Anguilla anguilla)-Vibrio vulnificus interaction in the gills: Role of the RtxA13 toxin.</title>
        <authorList>
            <person name="Callol A."/>
            <person name="Pajuelo D."/>
            <person name="Ebbesson L."/>
            <person name="Teles M."/>
            <person name="MacKenzie S."/>
            <person name="Amaro C."/>
        </authorList>
    </citation>
    <scope>NUCLEOTIDE SEQUENCE</scope>
</reference>
<evidence type="ECO:0000313" key="1">
    <source>
        <dbReference type="EMBL" id="JAH47600.1"/>
    </source>
</evidence>
<reference evidence="1" key="1">
    <citation type="submission" date="2014-11" db="EMBL/GenBank/DDBJ databases">
        <authorList>
            <person name="Amaro Gonzalez C."/>
        </authorList>
    </citation>
    <scope>NUCLEOTIDE SEQUENCE</scope>
</reference>
<dbReference type="EMBL" id="GBXM01060977">
    <property type="protein sequence ID" value="JAH47600.1"/>
    <property type="molecule type" value="Transcribed_RNA"/>
</dbReference>
<organism evidence="1">
    <name type="scientific">Anguilla anguilla</name>
    <name type="common">European freshwater eel</name>
    <name type="synonym">Muraena anguilla</name>
    <dbReference type="NCBI Taxonomy" id="7936"/>
    <lineage>
        <taxon>Eukaryota</taxon>
        <taxon>Metazoa</taxon>
        <taxon>Chordata</taxon>
        <taxon>Craniata</taxon>
        <taxon>Vertebrata</taxon>
        <taxon>Euteleostomi</taxon>
        <taxon>Actinopterygii</taxon>
        <taxon>Neopterygii</taxon>
        <taxon>Teleostei</taxon>
        <taxon>Anguilliformes</taxon>
        <taxon>Anguillidae</taxon>
        <taxon>Anguilla</taxon>
    </lineage>
</organism>
<name>A0A0E9T3N3_ANGAN</name>
<protein>
    <submittedName>
        <fullName evidence="1">Uncharacterized protein</fullName>
    </submittedName>
</protein>
<proteinExistence type="predicted"/>
<sequence length="54" mass="5930">MNCTVKERRGPVEGLKIPSDAWRVHHCPSPGLAFLRRPRNLTTTPASVHLLVGG</sequence>
<dbReference type="AlphaFoldDB" id="A0A0E9T3N3"/>
<accession>A0A0E9T3N3</accession>